<dbReference type="PROSITE" id="PS50085">
    <property type="entry name" value="RAPGAP"/>
    <property type="match status" value="1"/>
</dbReference>
<feature type="compositionally biased region" description="Low complexity" evidence="3">
    <location>
        <begin position="151"/>
        <end position="166"/>
    </location>
</feature>
<feature type="compositionally biased region" description="Polar residues" evidence="3">
    <location>
        <begin position="127"/>
        <end position="141"/>
    </location>
</feature>
<dbReference type="GO" id="GO:0005737">
    <property type="term" value="C:cytoplasm"/>
    <property type="evidence" value="ECO:0007669"/>
    <property type="project" value="TreeGrafter"/>
</dbReference>
<feature type="domain" description="Rap-GAP" evidence="4">
    <location>
        <begin position="1752"/>
        <end position="1966"/>
    </location>
</feature>
<dbReference type="SUPFAM" id="SSF48371">
    <property type="entry name" value="ARM repeat"/>
    <property type="match status" value="1"/>
</dbReference>
<feature type="region of interest" description="Disordered" evidence="3">
    <location>
        <begin position="1552"/>
        <end position="1588"/>
    </location>
</feature>
<evidence type="ECO:0000313" key="5">
    <source>
        <dbReference type="EMBL" id="CAG8473524.1"/>
    </source>
</evidence>
<evidence type="ECO:0000259" key="4">
    <source>
        <dbReference type="PROSITE" id="PS50085"/>
    </source>
</evidence>
<feature type="compositionally biased region" description="Polar residues" evidence="3">
    <location>
        <begin position="610"/>
        <end position="620"/>
    </location>
</feature>
<evidence type="ECO:0000313" key="6">
    <source>
        <dbReference type="Proteomes" id="UP000789572"/>
    </source>
</evidence>
<keyword evidence="1" id="KW-0343">GTPase activation</keyword>
<keyword evidence="2" id="KW-0597">Phosphoprotein</keyword>
<feature type="compositionally biased region" description="Basic and acidic residues" evidence="3">
    <location>
        <begin position="833"/>
        <end position="849"/>
    </location>
</feature>
<feature type="compositionally biased region" description="Basic and acidic residues" evidence="3">
    <location>
        <begin position="173"/>
        <end position="202"/>
    </location>
</feature>
<evidence type="ECO:0000256" key="2">
    <source>
        <dbReference type="ARBA" id="ARBA00022553"/>
    </source>
</evidence>
<feature type="compositionally biased region" description="Basic and acidic residues" evidence="3">
    <location>
        <begin position="1552"/>
        <end position="1570"/>
    </location>
</feature>
<feature type="compositionally biased region" description="Low complexity" evidence="3">
    <location>
        <begin position="79"/>
        <end position="104"/>
    </location>
</feature>
<reference evidence="5" key="1">
    <citation type="submission" date="2021-06" db="EMBL/GenBank/DDBJ databases">
        <authorList>
            <person name="Kallberg Y."/>
            <person name="Tangrot J."/>
            <person name="Rosling A."/>
        </authorList>
    </citation>
    <scope>NUCLEOTIDE SEQUENCE</scope>
    <source>
        <strain evidence="5">IA702</strain>
    </source>
</reference>
<dbReference type="GO" id="GO:0005096">
    <property type="term" value="F:GTPase activator activity"/>
    <property type="evidence" value="ECO:0007669"/>
    <property type="project" value="UniProtKB-KW"/>
</dbReference>
<dbReference type="InterPro" id="IPR035974">
    <property type="entry name" value="Rap/Ran-GAP_sf"/>
</dbReference>
<feature type="region of interest" description="Disordered" evidence="3">
    <location>
        <begin position="592"/>
        <end position="620"/>
    </location>
</feature>
<dbReference type="Proteomes" id="UP000789572">
    <property type="component" value="Unassembled WGS sequence"/>
</dbReference>
<sequence>MDPRENSSRSSVKTSSSIKRKVSLTRSRRATQGVDDRPAVLQSSNSSSGTKFKQMFTRRPSISDSGGKRVDIALTLGGTNNEATNTASPTNTSSPVTSPSTVTVMQRDQQASGRPQRSIISKIKRPQSGQYQLNSPSQTSFPLAPTEEEPSSNTSSATLSHSSSLSRKTTGKFPKDIINRDQSRSPQRDDKNERTFKKTRVFSDSKHKSKARIMSLISFIDASNELDQAQFFQDHSDMVFDVMYKAYVDQTEKIRQRTDRPIAFSSKEFAHVNRILLVLRRIFLYLPDRIRKGWHKKEIAEILNHLLEHRNHPRIRIIGFQLLLLWLNDQTIELAEAVRLYANAISLDLFVYDHINSVENTFDSNEGSITLRQELIKAEDRIALFPNPQPPTLVDAIALIKHDLSCLARLAHVAAGSTPPQETYEFPVESLTYDSGIAVGMGIDAAFAAAKFHFDLFKKHYLVKLFPACAKKFGLLSEKENIGFRKCPPTILRILIQFFIDYSLDNNHLATDTPPTHSSPATPILKSILLTPENREFIHEILRQALILPPGSHAYKDIVRGAVHIIGMWILSGEEERPSFLRKTVTMTSSAPTNISIDTTSSSNDDARSTDTGGTPSPTLSIDNYTEANKYLQRYIELLSLIFEDHPLLTPDGKMANLEPESQVAIYKDTLSLFRAMVAECTIELEPKTWEIMLANLLEIQHRIMNQNDKYGSIRSVTLADDFVNYLVETIFNAFVRSMSQEGELWQALTFEMSRATRWSQTISQWRKIMIRLTRILSKYLYQVDLDALETNRRLSEFAINEKYSHRRLPSKNKTRHLSLRESRHKTTGSSSSREEMVSPDVKTPDSKPVRRAVSIHQDMSPLNENKILGGQLFNFMNNGFGSNGSIHSESIASEDETEDDTHADEEEYYGSNSDFTPEDSNVKSNRTSASSIFTQHNCSTEKLSNTLGNFRYTEFLYIERLPWTSVNVLYVWKNMLVALGNVNSIEISPNHSEAIKGLVELWGMLSMIRNNQPYDNVPLPSLYSNFAPWFFEACDMPAAYAPGRAQAYAGMCKMMSRRHEHPLPSSYYAHFYRLMLKGLAERETAITSAIINNSTRLFAQGLPGCQILVSGFIESVRNVLTQTSSSLPELTRQNAITILCSLICVVGQSASAKVPVVPYNDLAELDDIGLDDNDLDGNEFGRVKSIRLSEVRLTLKDTLIRSLETEESVRNADTHIMLLYGICTLAYNELTSVTWPHKSIVKECFHALVDQLYWNHLPVVAAAADCLSVFAQNNRPNQNDDAKIYTSIIEVVLSNLVGALDGHLNLQRGAQRNGRGFIITKLFQCLNHWLMAIPPRIFIETELYQLVFDVIGLTFEVTGYEPSKYDKLLTTKPKKSRSRKTVQNSSIKFEKADRRVCLSATLNNEHGVHVVGADYPEDPDLIKDVAECILLHLTHHLGNFSPIHGAAMTSSSLVGPVGSDPAEDELSEHYQYFSINDTTIITLIEVPGEKSTQSRMIIRDITGRYAWDSRLFFKAIHEDESSKTKYIGMTDELEGREKLKKQCRKQERRLLFSSEHNDNSSEIDVEKVTEPSSESNDSPISNTSSVPSSLDDLLTYIGTNYHDCSPSGNVRAVTPTPPEQRPRLDLVKLQMAKHIKEEISYENASDDQAKSWYDTVKTIRNSIFHVGDCQKKSKMPKTPLYSRETSHLSLGADFSLSKSFLPCIPCESEKPTEPYQHCRLLLSHLGWLTPETFKDSYIFLLRKSAAINRDLKLLDKRHPREVIKIAVLYVGAGQEDESSILRNVSGSAMYDEFVSSLGWEVDLATHTGYVGGLERTGANGKSATYYCDSSMEIIFHDVTKMPNDPSDVKMVKKKRHIGNDHVHIVWNEHWRDYKKNTIKGDFGNAVIVVNPLPNGLFSVDVHRDSKVTMFGPISQGMVVSKTLLGPLIRATAVQAFRNCLHSIFNTPASMYRHSYIERRDDLSKLVGKHRAKCVSYAEFMSKILAYDDTTE</sequence>
<accession>A0A9N8W428</accession>
<evidence type="ECO:0000256" key="1">
    <source>
        <dbReference type="ARBA" id="ARBA00022468"/>
    </source>
</evidence>
<feature type="compositionally biased region" description="Polar residues" evidence="3">
    <location>
        <begin position="106"/>
        <end position="119"/>
    </location>
</feature>
<feature type="compositionally biased region" description="Basic residues" evidence="3">
    <location>
        <begin position="811"/>
        <end position="827"/>
    </location>
</feature>
<feature type="region of interest" description="Disordered" evidence="3">
    <location>
        <begin position="1"/>
        <end position="202"/>
    </location>
</feature>
<evidence type="ECO:0000256" key="3">
    <source>
        <dbReference type="SAM" id="MobiDB-lite"/>
    </source>
</evidence>
<feature type="region of interest" description="Disordered" evidence="3">
    <location>
        <begin position="811"/>
        <end position="850"/>
    </location>
</feature>
<dbReference type="InterPro" id="IPR027107">
    <property type="entry name" value="Tuberin/Ral-act_asu"/>
</dbReference>
<comment type="caution">
    <text evidence="5">The sequence shown here is derived from an EMBL/GenBank/DDBJ whole genome shotgun (WGS) entry which is preliminary data.</text>
</comment>
<dbReference type="Pfam" id="PF02145">
    <property type="entry name" value="Rap_GAP"/>
    <property type="match status" value="1"/>
</dbReference>
<dbReference type="SUPFAM" id="SSF111347">
    <property type="entry name" value="Rap/Ran-GAP"/>
    <property type="match status" value="1"/>
</dbReference>
<feature type="compositionally biased region" description="Low complexity" evidence="3">
    <location>
        <begin position="1579"/>
        <end position="1588"/>
    </location>
</feature>
<dbReference type="Pfam" id="PF20412">
    <property type="entry name" value="RALGAPB_N"/>
    <property type="match status" value="1"/>
</dbReference>
<dbReference type="GO" id="GO:0005634">
    <property type="term" value="C:nucleus"/>
    <property type="evidence" value="ECO:0007669"/>
    <property type="project" value="InterPro"/>
</dbReference>
<protein>
    <submittedName>
        <fullName evidence="5">8582_t:CDS:1</fullName>
    </submittedName>
</protein>
<name>A0A9N8W428_9GLOM</name>
<dbReference type="InterPro" id="IPR000331">
    <property type="entry name" value="Rap/Ran_GAP_dom"/>
</dbReference>
<dbReference type="GO" id="GO:0051056">
    <property type="term" value="P:regulation of small GTPase mediated signal transduction"/>
    <property type="evidence" value="ECO:0007669"/>
    <property type="project" value="InterPro"/>
</dbReference>
<feature type="region of interest" description="Disordered" evidence="3">
    <location>
        <begin position="892"/>
        <end position="926"/>
    </location>
</feature>
<gene>
    <name evidence="5" type="ORF">POCULU_LOCUS1162</name>
</gene>
<dbReference type="InterPro" id="IPR016024">
    <property type="entry name" value="ARM-type_fold"/>
</dbReference>
<dbReference type="OrthoDB" id="19311at2759"/>
<organism evidence="5 6">
    <name type="scientific">Paraglomus occultum</name>
    <dbReference type="NCBI Taxonomy" id="144539"/>
    <lineage>
        <taxon>Eukaryota</taxon>
        <taxon>Fungi</taxon>
        <taxon>Fungi incertae sedis</taxon>
        <taxon>Mucoromycota</taxon>
        <taxon>Glomeromycotina</taxon>
        <taxon>Glomeromycetes</taxon>
        <taxon>Paraglomerales</taxon>
        <taxon>Paraglomeraceae</taxon>
        <taxon>Paraglomus</taxon>
    </lineage>
</organism>
<feature type="compositionally biased region" description="Polar residues" evidence="3">
    <location>
        <begin position="911"/>
        <end position="926"/>
    </location>
</feature>
<dbReference type="InterPro" id="IPR046859">
    <property type="entry name" value="RGPA/RALGAPB_N"/>
</dbReference>
<feature type="compositionally biased region" description="Low complexity" evidence="3">
    <location>
        <begin position="8"/>
        <end position="17"/>
    </location>
</feature>
<dbReference type="Gene3D" id="3.40.50.11210">
    <property type="entry name" value="Rap/Ran-GAP"/>
    <property type="match status" value="1"/>
</dbReference>
<keyword evidence="6" id="KW-1185">Reference proteome</keyword>
<dbReference type="FunFam" id="3.40.50.11210:FF:000001">
    <property type="entry name" value="Ral GTPase-activating protein subunit alpha-1 isoform 1"/>
    <property type="match status" value="1"/>
</dbReference>
<feature type="compositionally biased region" description="Acidic residues" evidence="3">
    <location>
        <begin position="893"/>
        <end position="909"/>
    </location>
</feature>
<feature type="compositionally biased region" description="Low complexity" evidence="3">
    <location>
        <begin position="593"/>
        <end position="604"/>
    </location>
</feature>
<dbReference type="EMBL" id="CAJVPJ010000080">
    <property type="protein sequence ID" value="CAG8473524.1"/>
    <property type="molecule type" value="Genomic_DNA"/>
</dbReference>
<proteinExistence type="predicted"/>
<dbReference type="PANTHER" id="PTHR10063">
    <property type="entry name" value="TUBERIN"/>
    <property type="match status" value="1"/>
</dbReference>
<feature type="compositionally biased region" description="Polar residues" evidence="3">
    <location>
        <begin position="41"/>
        <end position="51"/>
    </location>
</feature>
<dbReference type="PANTHER" id="PTHR10063:SF11">
    <property type="entry name" value="RHO GTPASE-ACTIVATING PROTEIN CG5521-RELATED"/>
    <property type="match status" value="1"/>
</dbReference>
<feature type="compositionally biased region" description="Basic residues" evidence="3">
    <location>
        <begin position="18"/>
        <end position="29"/>
    </location>
</feature>